<dbReference type="InterPro" id="IPR036866">
    <property type="entry name" value="RibonucZ/Hydroxyglut_hydro"/>
</dbReference>
<evidence type="ECO:0000313" key="2">
    <source>
        <dbReference type="EMBL" id="MCL9817374.1"/>
    </source>
</evidence>
<reference evidence="2" key="1">
    <citation type="journal article" date="2022" name="Syst. Appl. Microbiol.">
        <title>Natronocalculus amylovorans gen. nov., sp. nov., and Natranaeroarchaeum aerophilus sp. nov., dominant culturable amylolytic natronoarchaea from hypersaline soda lakes in southwestern Siberia.</title>
        <authorList>
            <person name="Sorokin D.Y."/>
            <person name="Elcheninov A.G."/>
            <person name="Khizhniak T.V."/>
            <person name="Koenen M."/>
            <person name="Bale N.J."/>
            <person name="Damste J.S.S."/>
            <person name="Kublanov I.V."/>
        </authorList>
    </citation>
    <scope>NUCLEOTIDE SEQUENCE</scope>
    <source>
        <strain evidence="2">AArc-St2</strain>
    </source>
</reference>
<keyword evidence="3" id="KW-1185">Reference proteome</keyword>
<dbReference type="EMBL" id="JAKRVX010000003">
    <property type="protein sequence ID" value="MCL9817374.1"/>
    <property type="molecule type" value="Genomic_DNA"/>
</dbReference>
<dbReference type="Proteomes" id="UP001203207">
    <property type="component" value="Unassembled WGS sequence"/>
</dbReference>
<dbReference type="RefSeq" id="WP_250584443.1">
    <property type="nucleotide sequence ID" value="NZ_JAKRVX010000003.1"/>
</dbReference>
<dbReference type="SUPFAM" id="SSF56281">
    <property type="entry name" value="Metallo-hydrolase/oxidoreductase"/>
    <property type="match status" value="1"/>
</dbReference>
<feature type="domain" description="Metallo-beta-lactamase" evidence="1">
    <location>
        <begin position="22"/>
        <end position="236"/>
    </location>
</feature>
<proteinExistence type="predicted"/>
<dbReference type="PANTHER" id="PTHR23131:SF4">
    <property type="entry name" value="METALLO-BETA-LACTAMASE SUPERFAMILY POTEIN"/>
    <property type="match status" value="1"/>
</dbReference>
<dbReference type="Pfam" id="PF00753">
    <property type="entry name" value="Lactamase_B"/>
    <property type="match status" value="1"/>
</dbReference>
<sequence length="336" mass="36597">MNVEQRLVPEQISLSNTVFEGNNNVFLLSGDTTALIDTGVSTPAVATELETKLGEHGFSFEDIDEIFLTHWHHDHAGLAGEIQQASGATVYAHSADAPLIAGDDEALHAEKQRQEAKFDEWKIPPGPRSELIAFLETTLDIGGEPVSVTPIENGDRFEVNGTPIEALHLPGHAAGLTAYCFPGETGAEAFVGDVILPKYTPNVGGADVRVDRPLEQYISSLLTVIDRDFSRVWPGHRQVITEPTVRAATIIEHHQERTERVIDVLSEHGPADVWTVSAELFGSLSNIHILHGPGEAYAHLDHLAAEGIVAQEDRSYELIVENPDVESLFPDVSAYL</sequence>
<comment type="caution">
    <text evidence="2">The sequence shown here is derived from an EMBL/GenBank/DDBJ whole genome shotgun (WGS) entry which is preliminary data.</text>
</comment>
<protein>
    <submittedName>
        <fullName evidence="2">MBL fold metallo-hydrolase</fullName>
    </submittedName>
</protein>
<accession>A0AAE3FXZ6</accession>
<reference evidence="2" key="2">
    <citation type="submission" date="2022-02" db="EMBL/GenBank/DDBJ databases">
        <authorList>
            <person name="Elcheninov A.G."/>
            <person name="Sorokin D.Y."/>
            <person name="Kublanov I.V."/>
        </authorList>
    </citation>
    <scope>NUCLEOTIDE SEQUENCE</scope>
    <source>
        <strain evidence="2">AArc-St2</strain>
    </source>
</reference>
<gene>
    <name evidence="2" type="ORF">AArcSt2_10510</name>
</gene>
<name>A0AAE3FXZ6_9EURY</name>
<evidence type="ECO:0000259" key="1">
    <source>
        <dbReference type="SMART" id="SM00849"/>
    </source>
</evidence>
<dbReference type="PANTHER" id="PTHR23131">
    <property type="entry name" value="ENDORIBONUCLEASE LACTB2"/>
    <property type="match status" value="1"/>
</dbReference>
<evidence type="ECO:0000313" key="3">
    <source>
        <dbReference type="Proteomes" id="UP001203207"/>
    </source>
</evidence>
<dbReference type="SMART" id="SM00849">
    <property type="entry name" value="Lactamase_B"/>
    <property type="match status" value="1"/>
</dbReference>
<dbReference type="CDD" id="cd07725">
    <property type="entry name" value="TTHA1429-like_MBL-fold"/>
    <property type="match status" value="1"/>
</dbReference>
<organism evidence="2 3">
    <name type="scientific">Natronocalculus amylovorans</name>
    <dbReference type="NCBI Taxonomy" id="2917812"/>
    <lineage>
        <taxon>Archaea</taxon>
        <taxon>Methanobacteriati</taxon>
        <taxon>Methanobacteriota</taxon>
        <taxon>Stenosarchaea group</taxon>
        <taxon>Halobacteria</taxon>
        <taxon>Halobacteriales</taxon>
        <taxon>Haloferacaceae</taxon>
        <taxon>Natronocalculus</taxon>
    </lineage>
</organism>
<dbReference type="AlphaFoldDB" id="A0AAE3FXZ6"/>
<dbReference type="InterPro" id="IPR050662">
    <property type="entry name" value="Sec-metab_biosynth-thioest"/>
</dbReference>
<dbReference type="InterPro" id="IPR001279">
    <property type="entry name" value="Metallo-B-lactamas"/>
</dbReference>
<dbReference type="Gene3D" id="3.60.15.10">
    <property type="entry name" value="Ribonuclease Z/Hydroxyacylglutathione hydrolase-like"/>
    <property type="match status" value="1"/>
</dbReference>